<evidence type="ECO:0000256" key="1">
    <source>
        <dbReference type="SAM" id="MobiDB-lite"/>
    </source>
</evidence>
<evidence type="ECO:0000313" key="4">
    <source>
        <dbReference type="Proteomes" id="UP000326331"/>
    </source>
</evidence>
<organism evidence="3 4">
    <name type="scientific">Tepidiforma bonchosmolovskayae</name>
    <dbReference type="NCBI Taxonomy" id="2601677"/>
    <lineage>
        <taxon>Bacteria</taxon>
        <taxon>Bacillati</taxon>
        <taxon>Chloroflexota</taxon>
        <taxon>Tepidiformia</taxon>
        <taxon>Tepidiformales</taxon>
        <taxon>Tepidiformaceae</taxon>
        <taxon>Tepidiforma</taxon>
    </lineage>
</organism>
<evidence type="ECO:0000313" key="3">
    <source>
        <dbReference type="EMBL" id="QFG02864.1"/>
    </source>
</evidence>
<keyword evidence="4" id="KW-1185">Reference proteome</keyword>
<reference evidence="3 4" key="1">
    <citation type="submission" date="2019-08" db="EMBL/GenBank/DDBJ databases">
        <authorList>
            <person name="Toschakov S.V."/>
        </authorList>
    </citation>
    <scope>NUCLEOTIDE SEQUENCE [LARGE SCALE GENOMIC DNA]</scope>
    <source>
        <strain evidence="3 4">3753O</strain>
    </source>
</reference>
<accession>A0ABX6C0R3</accession>
<feature type="compositionally biased region" description="Pro residues" evidence="1">
    <location>
        <begin position="203"/>
        <end position="216"/>
    </location>
</feature>
<name>A0ABX6C0R3_9CHLR</name>
<dbReference type="Gene3D" id="1.10.530.10">
    <property type="match status" value="1"/>
</dbReference>
<dbReference type="InterPro" id="IPR023346">
    <property type="entry name" value="Lysozyme-like_dom_sf"/>
</dbReference>
<feature type="domain" description="Transglycosylase SLT" evidence="2">
    <location>
        <begin position="247"/>
        <end position="313"/>
    </location>
</feature>
<sequence>MTARLPEGPVRVMSRLAAWADYGLAVAFALCRRVRVPVAPRAGLLEMAFEPACAAEAAPVGPRRYGAGPAAPAAFPGPRWHEPAPRAVRQPWFVRPAEVAMLTLSFFLAAHLFGGGTPEARAPQVSFALVPSVSRPAPARVVEVRPTVPAAAEPTPEAAAPAELPKPAPAPATGDAAASGVAAEPPAARAPEPEAPAAAPVGQPMPAPAPPAPPALSPTAANLPRLTYAQVIAFAIEAGWPAELTDAVARVAWCESSFRPDAVGYMAYGLMQVTPLWFEYAGIPFERWSDPVANLKAALAAFRYSEAQGHSPWAAWTCKPEAITIP</sequence>
<dbReference type="EMBL" id="CP042829">
    <property type="protein sequence ID" value="QFG02864.1"/>
    <property type="molecule type" value="Genomic_DNA"/>
</dbReference>
<dbReference type="Proteomes" id="UP000326331">
    <property type="component" value="Chromosome"/>
</dbReference>
<proteinExistence type="predicted"/>
<feature type="compositionally biased region" description="Low complexity" evidence="1">
    <location>
        <begin position="171"/>
        <end position="202"/>
    </location>
</feature>
<dbReference type="Pfam" id="PF01464">
    <property type="entry name" value="SLT"/>
    <property type="match status" value="1"/>
</dbReference>
<evidence type="ECO:0000259" key="2">
    <source>
        <dbReference type="Pfam" id="PF01464"/>
    </source>
</evidence>
<dbReference type="SUPFAM" id="SSF53955">
    <property type="entry name" value="Lysozyme-like"/>
    <property type="match status" value="1"/>
</dbReference>
<feature type="region of interest" description="Disordered" evidence="1">
    <location>
        <begin position="152"/>
        <end position="218"/>
    </location>
</feature>
<feature type="compositionally biased region" description="Low complexity" evidence="1">
    <location>
        <begin position="152"/>
        <end position="163"/>
    </location>
</feature>
<reference evidence="3 4" key="2">
    <citation type="submission" date="2019-10" db="EMBL/GenBank/DDBJ databases">
        <title>Thermopilla bonchosmolovskayae gen. nov., sp. nov., a moderately thermophilic Chloroflexi bacterium from a Chukotka hot spring (Arctic, Russia), representing a novel classis Thermopillaia, which include previously uncultivated lineage OLB14.</title>
        <authorList>
            <person name="Kochetkova T.V."/>
            <person name="Zayulina K.S."/>
            <person name="Zhigarkov V.S."/>
            <person name="Minaev N.V."/>
            <person name="Novikov A."/>
            <person name="Toshchakov S.V."/>
            <person name="Elcheninov A.G."/>
            <person name="Kublanov I.V."/>
        </authorList>
    </citation>
    <scope>NUCLEOTIDE SEQUENCE [LARGE SCALE GENOMIC DNA]</scope>
    <source>
        <strain evidence="3 4">3753O</strain>
    </source>
</reference>
<dbReference type="InterPro" id="IPR008258">
    <property type="entry name" value="Transglycosylase_SLT_dom_1"/>
</dbReference>
<gene>
    <name evidence="3" type="ORF">Tbon_06025</name>
</gene>
<protein>
    <submittedName>
        <fullName evidence="3">Lytic transglycosylase domain-containing protein</fullName>
    </submittedName>
</protein>
<dbReference type="RefSeq" id="WP_158066786.1">
    <property type="nucleotide sequence ID" value="NZ_CP042829.1"/>
</dbReference>